<keyword evidence="1" id="KW-0812">Transmembrane</keyword>
<evidence type="ECO:0000313" key="2">
    <source>
        <dbReference type="EMBL" id="BAF34823.1"/>
    </source>
</evidence>
<gene>
    <name evidence="2" type="ordered locus">APE_2242a</name>
</gene>
<organism evidence="2 3">
    <name type="scientific">Aeropyrum pernix (strain ATCC 700893 / DSM 11879 / JCM 9820 / NBRC 100138 / K1)</name>
    <dbReference type="NCBI Taxonomy" id="272557"/>
    <lineage>
        <taxon>Archaea</taxon>
        <taxon>Thermoproteota</taxon>
        <taxon>Thermoprotei</taxon>
        <taxon>Desulfurococcales</taxon>
        <taxon>Desulfurococcaceae</taxon>
        <taxon>Aeropyrum</taxon>
    </lineage>
</organism>
<evidence type="ECO:0000256" key="1">
    <source>
        <dbReference type="SAM" id="Phobius"/>
    </source>
</evidence>
<dbReference type="Proteomes" id="UP000002518">
    <property type="component" value="Chromosome"/>
</dbReference>
<feature type="transmembrane region" description="Helical" evidence="1">
    <location>
        <begin position="73"/>
        <end position="96"/>
    </location>
</feature>
<evidence type="ECO:0000313" key="3">
    <source>
        <dbReference type="Proteomes" id="UP000002518"/>
    </source>
</evidence>
<dbReference type="GeneID" id="4525247"/>
<dbReference type="RefSeq" id="WP_010866883.1">
    <property type="nucleotide sequence ID" value="NC_000854.2"/>
</dbReference>
<feature type="transmembrane region" description="Helical" evidence="1">
    <location>
        <begin position="6"/>
        <end position="26"/>
    </location>
</feature>
<feature type="transmembrane region" description="Helical" evidence="1">
    <location>
        <begin position="38"/>
        <end position="67"/>
    </location>
</feature>
<dbReference type="KEGG" id="ape:APE_2242a"/>
<name>Q05DX8_AERPE</name>
<keyword evidence="1" id="KW-1133">Transmembrane helix</keyword>
<dbReference type="EMBL" id="BA000002">
    <property type="protein sequence ID" value="BAF34823.1"/>
    <property type="molecule type" value="Genomic_DNA"/>
</dbReference>
<dbReference type="AlphaFoldDB" id="Q05DX8"/>
<keyword evidence="1" id="KW-0472">Membrane</keyword>
<reference evidence="2 3" key="1">
    <citation type="journal article" date="1999" name="DNA Res.">
        <title>Complete genome sequence of an aerobic hyper-thermophilic crenarchaeon, Aeropyrum pernix K1.</title>
        <authorList>
            <person name="Kawarabayasi Y."/>
            <person name="Hino Y."/>
            <person name="Horikawa H."/>
            <person name="Yamazaki S."/>
            <person name="Haikawa Y."/>
            <person name="Jin-no K."/>
            <person name="Takahashi M."/>
            <person name="Sekine M."/>
            <person name="Baba S."/>
            <person name="Ankai A."/>
            <person name="Kosugi H."/>
            <person name="Hosoyama A."/>
            <person name="Fukui S."/>
            <person name="Nagai Y."/>
            <person name="Nishijima K."/>
            <person name="Nakazawa H."/>
            <person name="Takamiya M."/>
            <person name="Masuda S."/>
            <person name="Funahashi T."/>
            <person name="Tanaka T."/>
            <person name="Kudoh Y."/>
            <person name="Yamazaki J."/>
            <person name="Kushida N."/>
            <person name="Oguchi A."/>
            <person name="Aoki K."/>
            <person name="Kubota K."/>
            <person name="Nakamura Y."/>
            <person name="Nomura N."/>
            <person name="Sako Y."/>
            <person name="Kikuchi H."/>
        </authorList>
    </citation>
    <scope>NUCLEOTIDE SEQUENCE [LARGE SCALE GENOMIC DNA]</scope>
    <source>
        <strain evidence="3">ATCC 700893 / DSM 11879 / JCM 9820 / NBRC 100138 / K1</strain>
    </source>
</reference>
<keyword evidence="3" id="KW-1185">Reference proteome</keyword>
<dbReference type="eggNOG" id="arCOG14982">
    <property type="taxonomic scope" value="Archaea"/>
</dbReference>
<protein>
    <submittedName>
        <fullName evidence="2">Uncharacterized protein</fullName>
    </submittedName>
</protein>
<proteinExistence type="predicted"/>
<sequence>MRLLRLTWYSTPILYVLGAALTFILLDLRDLSLTIDPGFYILVVEMALLLPPSLLVWGLLSLVSWLLDRKLGPWALLVPVLAGGTLGAGVIAAFFLSMLPP</sequence>
<accession>Q05DX8</accession>
<dbReference type="EnsemblBacteria" id="BAF34823">
    <property type="protein sequence ID" value="BAF34823"/>
    <property type="gene ID" value="APE_2242a"/>
</dbReference>